<evidence type="ECO:0000256" key="2">
    <source>
        <dbReference type="ARBA" id="ARBA00022448"/>
    </source>
</evidence>
<evidence type="ECO:0000256" key="7">
    <source>
        <dbReference type="ARBA" id="ARBA00023136"/>
    </source>
</evidence>
<dbReference type="Pfam" id="PF07690">
    <property type="entry name" value="MFS_1"/>
    <property type="match status" value="1"/>
</dbReference>
<feature type="transmembrane region" description="Helical" evidence="8">
    <location>
        <begin position="220"/>
        <end position="239"/>
    </location>
</feature>
<name>A0A2Z4Y0B4_9GAMM</name>
<reference evidence="10 12" key="1">
    <citation type="submission" date="2017-06" db="EMBL/GenBank/DDBJ databases">
        <title>Complete genome of Francisella adeliensis.</title>
        <authorList>
            <person name="Vallesi A."/>
            <person name="Sjodin A."/>
        </authorList>
    </citation>
    <scope>NUCLEOTIDE SEQUENCE [LARGE SCALE GENOMIC DNA]</scope>
    <source>
        <strain evidence="10 12">FDC440</strain>
    </source>
</reference>
<feature type="transmembrane region" description="Helical" evidence="8">
    <location>
        <begin position="314"/>
        <end position="337"/>
    </location>
</feature>
<keyword evidence="13" id="KW-1185">Reference proteome</keyword>
<evidence type="ECO:0000313" key="10">
    <source>
        <dbReference type="EMBL" id="AXA34591.1"/>
    </source>
</evidence>
<evidence type="ECO:0000256" key="5">
    <source>
        <dbReference type="ARBA" id="ARBA00022847"/>
    </source>
</evidence>
<dbReference type="SUPFAM" id="SSF103473">
    <property type="entry name" value="MFS general substrate transporter"/>
    <property type="match status" value="1"/>
</dbReference>
<proteinExistence type="predicted"/>
<keyword evidence="7 8" id="KW-0472">Membrane</keyword>
<feature type="transmembrane region" description="Helical" evidence="8">
    <location>
        <begin position="259"/>
        <end position="277"/>
    </location>
</feature>
<dbReference type="PANTHER" id="PTHR43528:SF1">
    <property type="entry name" value="ALPHA-KETOGLUTARATE PERMEASE"/>
    <property type="match status" value="1"/>
</dbReference>
<evidence type="ECO:0000256" key="1">
    <source>
        <dbReference type="ARBA" id="ARBA00004651"/>
    </source>
</evidence>
<dbReference type="EMBL" id="CP043424">
    <property type="protein sequence ID" value="QIW12835.1"/>
    <property type="molecule type" value="Genomic_DNA"/>
</dbReference>
<evidence type="ECO:0000313" key="11">
    <source>
        <dbReference type="EMBL" id="QIW12835.1"/>
    </source>
</evidence>
<evidence type="ECO:0000313" key="12">
    <source>
        <dbReference type="Proteomes" id="UP000251120"/>
    </source>
</evidence>
<evidence type="ECO:0000256" key="8">
    <source>
        <dbReference type="SAM" id="Phobius"/>
    </source>
</evidence>
<feature type="transmembrane region" description="Helical" evidence="8">
    <location>
        <begin position="12"/>
        <end position="33"/>
    </location>
</feature>
<feature type="transmembrane region" description="Helical" evidence="8">
    <location>
        <begin position="176"/>
        <end position="195"/>
    </location>
</feature>
<evidence type="ECO:0000313" key="13">
    <source>
        <dbReference type="Proteomes" id="UP000681131"/>
    </source>
</evidence>
<dbReference type="RefSeq" id="WP_112870766.1">
    <property type="nucleotide sequence ID" value="NZ_CP021781.1"/>
</dbReference>
<reference evidence="11 13" key="2">
    <citation type="submission" date="2019-08" db="EMBL/GenBank/DDBJ databases">
        <title>Complete genome sequences of Francisella adeliensis (FSC1325 and FSC1326).</title>
        <authorList>
            <person name="Ohrman C."/>
            <person name="Uneklint I."/>
            <person name="Vallesi A."/>
            <person name="Karlsson L."/>
            <person name="Sjodin A."/>
        </authorList>
    </citation>
    <scope>NUCLEOTIDE SEQUENCE [LARGE SCALE GENOMIC DNA]</scope>
    <source>
        <strain evidence="11 13">FSC1325</strain>
    </source>
</reference>
<feature type="domain" description="Major facilitator superfamily (MFS) profile" evidence="9">
    <location>
        <begin position="2"/>
        <end position="404"/>
    </location>
</feature>
<keyword evidence="2" id="KW-0813">Transport</keyword>
<evidence type="ECO:0000256" key="3">
    <source>
        <dbReference type="ARBA" id="ARBA00022475"/>
    </source>
</evidence>
<comment type="subcellular location">
    <subcellularLocation>
        <location evidence="1">Cell membrane</location>
        <topology evidence="1">Multi-pass membrane protein</topology>
    </subcellularLocation>
</comment>
<dbReference type="InterPro" id="IPR036259">
    <property type="entry name" value="MFS_trans_sf"/>
</dbReference>
<accession>A0A2Z4Y0B4</accession>
<feature type="transmembrane region" description="Helical" evidence="8">
    <location>
        <begin position="349"/>
        <end position="373"/>
    </location>
</feature>
<sequence>MKKFLVLLASSAEWYEFTVYSFCAVYIGAAFFPELSSPFASFLAAFGAFAAGFLARPIGGLIFGYIGDKKSRTTALALAAFFMGVPTVGMALLPSYATIGIFAPLILVIFRISQGIAIGGQSSGSLIILVESESTVYGKSKAGVNFVTSAMGGVLLAIVSFQLIGYFIPEESMANGGWRILFAIAIILVIISFFIKHSKDEEEKPVASNIKLSSTILKNYKSIIFIFVLCFPGAVVAYFQITMLPNIVKQVLGQANVNVSALTTISIIVFLVACHISARLTKYFSIKSIITFGLILMLVLSLPIYQLYKMNNELLILFFVVMAIVFGIFYGNIMVIFAECLPKEIRYTAFALAYNVGYGVFGGLLPFVCFYLAGEISDYLAIAVIPISALVGLYALYFLDPNKNNNNYTMKTSESITLTPVTPILTTDLNPTQQSS</sequence>
<evidence type="ECO:0000256" key="4">
    <source>
        <dbReference type="ARBA" id="ARBA00022692"/>
    </source>
</evidence>
<feature type="transmembrane region" description="Helical" evidence="8">
    <location>
        <begin position="99"/>
        <end position="130"/>
    </location>
</feature>
<dbReference type="OrthoDB" id="3690818at2"/>
<keyword evidence="5" id="KW-0769">Symport</keyword>
<dbReference type="AlphaFoldDB" id="A0A2Z4Y0B4"/>
<dbReference type="GO" id="GO:0015293">
    <property type="term" value="F:symporter activity"/>
    <property type="evidence" value="ECO:0007669"/>
    <property type="project" value="UniProtKB-KW"/>
</dbReference>
<dbReference type="EMBL" id="CP021781">
    <property type="protein sequence ID" value="AXA34591.1"/>
    <property type="molecule type" value="Genomic_DNA"/>
</dbReference>
<gene>
    <name evidence="10" type="ORF">CDH04_09370</name>
    <name evidence="11" type="ORF">FZC43_09380</name>
</gene>
<dbReference type="InterPro" id="IPR011701">
    <property type="entry name" value="MFS"/>
</dbReference>
<feature type="transmembrane region" description="Helical" evidence="8">
    <location>
        <begin position="289"/>
        <end position="308"/>
    </location>
</feature>
<feature type="transmembrane region" description="Helical" evidence="8">
    <location>
        <begin position="379"/>
        <end position="399"/>
    </location>
</feature>
<evidence type="ECO:0000259" key="9">
    <source>
        <dbReference type="PROSITE" id="PS50850"/>
    </source>
</evidence>
<dbReference type="Proteomes" id="UP000681131">
    <property type="component" value="Chromosome"/>
</dbReference>
<dbReference type="InterPro" id="IPR051084">
    <property type="entry name" value="H+-coupled_symporters"/>
</dbReference>
<evidence type="ECO:0000256" key="6">
    <source>
        <dbReference type="ARBA" id="ARBA00022989"/>
    </source>
</evidence>
<keyword evidence="3" id="KW-1003">Cell membrane</keyword>
<keyword evidence="6 8" id="KW-1133">Transmembrane helix</keyword>
<dbReference type="InterPro" id="IPR020846">
    <property type="entry name" value="MFS_dom"/>
</dbReference>
<organism evidence="10 12">
    <name type="scientific">Francisella adeliensis</name>
    <dbReference type="NCBI Taxonomy" id="2007306"/>
    <lineage>
        <taxon>Bacteria</taxon>
        <taxon>Pseudomonadati</taxon>
        <taxon>Pseudomonadota</taxon>
        <taxon>Gammaproteobacteria</taxon>
        <taxon>Thiotrichales</taxon>
        <taxon>Francisellaceae</taxon>
        <taxon>Francisella</taxon>
    </lineage>
</organism>
<dbReference type="Gene3D" id="1.20.1250.20">
    <property type="entry name" value="MFS general substrate transporter like domains"/>
    <property type="match status" value="1"/>
</dbReference>
<dbReference type="PROSITE" id="PS50850">
    <property type="entry name" value="MFS"/>
    <property type="match status" value="1"/>
</dbReference>
<dbReference type="PANTHER" id="PTHR43528">
    <property type="entry name" value="ALPHA-KETOGLUTARATE PERMEASE"/>
    <property type="match status" value="1"/>
</dbReference>
<dbReference type="Proteomes" id="UP000251120">
    <property type="component" value="Chromosome"/>
</dbReference>
<feature type="transmembrane region" description="Helical" evidence="8">
    <location>
        <begin position="75"/>
        <end position="93"/>
    </location>
</feature>
<dbReference type="KEGG" id="fad:CDH04_09370"/>
<feature type="transmembrane region" description="Helical" evidence="8">
    <location>
        <begin position="39"/>
        <end position="63"/>
    </location>
</feature>
<keyword evidence="4 8" id="KW-0812">Transmembrane</keyword>
<protein>
    <submittedName>
        <fullName evidence="10">MFS transporter</fullName>
    </submittedName>
</protein>
<feature type="transmembrane region" description="Helical" evidence="8">
    <location>
        <begin position="142"/>
        <end position="164"/>
    </location>
</feature>
<dbReference type="GO" id="GO:0005886">
    <property type="term" value="C:plasma membrane"/>
    <property type="evidence" value="ECO:0007669"/>
    <property type="project" value="UniProtKB-SubCell"/>
</dbReference>